<dbReference type="OrthoDB" id="9804920at2"/>
<dbReference type="GO" id="GO:0006508">
    <property type="term" value="P:proteolysis"/>
    <property type="evidence" value="ECO:0007669"/>
    <property type="project" value="InterPro"/>
</dbReference>
<evidence type="ECO:0000313" key="2">
    <source>
        <dbReference type="Proteomes" id="UP000448943"/>
    </source>
</evidence>
<organism evidence="1 2">
    <name type="scientific">Chengkuizengella marina</name>
    <dbReference type="NCBI Taxonomy" id="2507566"/>
    <lineage>
        <taxon>Bacteria</taxon>
        <taxon>Bacillati</taxon>
        <taxon>Bacillota</taxon>
        <taxon>Bacilli</taxon>
        <taxon>Bacillales</taxon>
        <taxon>Paenibacillaceae</taxon>
        <taxon>Chengkuizengella</taxon>
    </lineage>
</organism>
<protein>
    <submittedName>
        <fullName evidence="1">Membrane dipeptidase</fullName>
    </submittedName>
</protein>
<dbReference type="PANTHER" id="PTHR10443:SF12">
    <property type="entry name" value="DIPEPTIDASE"/>
    <property type="match status" value="1"/>
</dbReference>
<comment type="caution">
    <text evidence="1">The sequence shown here is derived from an EMBL/GenBank/DDBJ whole genome shotgun (WGS) entry which is preliminary data.</text>
</comment>
<evidence type="ECO:0000313" key="1">
    <source>
        <dbReference type="EMBL" id="NBI27440.1"/>
    </source>
</evidence>
<gene>
    <name evidence="1" type="ORF">ERL59_00460</name>
</gene>
<dbReference type="Gene3D" id="3.20.20.140">
    <property type="entry name" value="Metal-dependent hydrolases"/>
    <property type="match status" value="1"/>
</dbReference>
<dbReference type="PANTHER" id="PTHR10443">
    <property type="entry name" value="MICROSOMAL DIPEPTIDASE"/>
    <property type="match status" value="1"/>
</dbReference>
<dbReference type="EMBL" id="SIJB01000001">
    <property type="protein sequence ID" value="NBI27440.1"/>
    <property type="molecule type" value="Genomic_DNA"/>
</dbReference>
<dbReference type="InterPro" id="IPR032466">
    <property type="entry name" value="Metal_Hydrolase"/>
</dbReference>
<dbReference type="InterPro" id="IPR008257">
    <property type="entry name" value="Pept_M19"/>
</dbReference>
<dbReference type="Proteomes" id="UP000448943">
    <property type="component" value="Unassembled WGS sequence"/>
</dbReference>
<dbReference type="Pfam" id="PF01244">
    <property type="entry name" value="Peptidase_M19"/>
    <property type="match status" value="1"/>
</dbReference>
<proteinExistence type="predicted"/>
<name>A0A6N9Q051_9BACL</name>
<reference evidence="1 2" key="1">
    <citation type="submission" date="2019-01" db="EMBL/GenBank/DDBJ databases">
        <title>Chengkuizengella sp. nov., isolated from deep-sea sediment of East Pacific Ocean.</title>
        <authorList>
            <person name="Yang J."/>
            <person name="Lai Q."/>
            <person name="Shao Z."/>
        </authorList>
    </citation>
    <scope>NUCLEOTIDE SEQUENCE [LARGE SCALE GENOMIC DNA]</scope>
    <source>
        <strain evidence="1 2">YPA3-1-1</strain>
    </source>
</reference>
<dbReference type="RefSeq" id="WP_160643371.1">
    <property type="nucleotide sequence ID" value="NZ_SIJB01000001.1"/>
</dbReference>
<dbReference type="GO" id="GO:0070573">
    <property type="term" value="F:metallodipeptidase activity"/>
    <property type="evidence" value="ECO:0007669"/>
    <property type="project" value="InterPro"/>
</dbReference>
<dbReference type="PROSITE" id="PS51365">
    <property type="entry name" value="RENAL_DIPEPTIDASE_2"/>
    <property type="match status" value="1"/>
</dbReference>
<accession>A0A6N9Q051</accession>
<dbReference type="SUPFAM" id="SSF51556">
    <property type="entry name" value="Metallo-dependent hydrolases"/>
    <property type="match status" value="1"/>
</dbReference>
<dbReference type="CDD" id="cd01301">
    <property type="entry name" value="rDP_like"/>
    <property type="match status" value="1"/>
</dbReference>
<sequence>MKVIDAHCDVLMKMYENENIQFDDHLYLDVTISRLLKSNTLMQCFAIYISESIQNPSIDHILKYIYIFHEKVLKYDHIIHIKNKSDLQSALSKNKIGAMITLEGVDALSGNLSYLRILYELGVRCIGITWNYGNWAADGVLEPRNAGFTLKGKQLIEQCNDLGIILDVSHLSENSFWDFIGINQKPFIASHSNVYDICNHVRNLKKDQILEIIKNKGRIGLSFVPYFVNTSEDVYISDLLKHIEYICEIGGQHHVGFGSDFDGIDFWMNDLSHTGNYITLKEALLKHYSEDIVDGFLYKNWFHFFENNLP</sequence>
<dbReference type="AlphaFoldDB" id="A0A6N9Q051"/>
<keyword evidence="2" id="KW-1185">Reference proteome</keyword>